<dbReference type="GO" id="GO:0140359">
    <property type="term" value="F:ABC-type transporter activity"/>
    <property type="evidence" value="ECO:0007669"/>
    <property type="project" value="InterPro"/>
</dbReference>
<dbReference type="InterPro" id="IPR003593">
    <property type="entry name" value="AAA+_ATPase"/>
</dbReference>
<feature type="transmembrane region" description="Helical" evidence="10">
    <location>
        <begin position="522"/>
        <end position="543"/>
    </location>
</feature>
<dbReference type="Pfam" id="PF00664">
    <property type="entry name" value="ABC_membrane"/>
    <property type="match status" value="2"/>
</dbReference>
<comment type="subcellular location">
    <subcellularLocation>
        <location evidence="1">Membrane</location>
        <topology evidence="1">Multi-pass membrane protein</topology>
    </subcellularLocation>
</comment>
<dbReference type="PROSITE" id="PS00211">
    <property type="entry name" value="ABC_TRANSPORTER_1"/>
    <property type="match status" value="2"/>
</dbReference>
<feature type="transmembrane region" description="Helical" evidence="10">
    <location>
        <begin position="228"/>
        <end position="246"/>
    </location>
</feature>
<dbReference type="SUPFAM" id="SSF52540">
    <property type="entry name" value="P-loop containing nucleoside triphosphate hydrolases"/>
    <property type="match status" value="2"/>
</dbReference>
<dbReference type="Gene3D" id="3.40.50.300">
    <property type="entry name" value="P-loop containing nucleotide triphosphate hydrolases"/>
    <property type="match status" value="2"/>
</dbReference>
<dbReference type="PROSITE" id="PS50929">
    <property type="entry name" value="ABC_TM1F"/>
    <property type="match status" value="2"/>
</dbReference>
<feature type="transmembrane region" description="Helical" evidence="10">
    <location>
        <begin position="549"/>
        <end position="568"/>
    </location>
</feature>
<dbReference type="InterPro" id="IPR003439">
    <property type="entry name" value="ABC_transporter-like_ATP-bd"/>
</dbReference>
<evidence type="ECO:0000313" key="14">
    <source>
        <dbReference type="Proteomes" id="UP000750334"/>
    </source>
</evidence>
<keyword evidence="4" id="KW-0677">Repeat</keyword>
<evidence type="ECO:0000259" key="11">
    <source>
        <dbReference type="PROSITE" id="PS50893"/>
    </source>
</evidence>
<organism evidence="13 14">
    <name type="scientific">Maudiozyma exigua</name>
    <name type="common">Yeast</name>
    <name type="synonym">Kazachstania exigua</name>
    <dbReference type="NCBI Taxonomy" id="34358"/>
    <lineage>
        <taxon>Eukaryota</taxon>
        <taxon>Fungi</taxon>
        <taxon>Dikarya</taxon>
        <taxon>Ascomycota</taxon>
        <taxon>Saccharomycotina</taxon>
        <taxon>Saccharomycetes</taxon>
        <taxon>Saccharomycetales</taxon>
        <taxon>Saccharomycetaceae</taxon>
        <taxon>Maudiozyma</taxon>
    </lineage>
</organism>
<dbReference type="OrthoDB" id="6500128at2759"/>
<evidence type="ECO:0000256" key="10">
    <source>
        <dbReference type="SAM" id="Phobius"/>
    </source>
</evidence>
<evidence type="ECO:0000256" key="7">
    <source>
        <dbReference type="ARBA" id="ARBA00022989"/>
    </source>
</evidence>
<dbReference type="PANTHER" id="PTHR24223">
    <property type="entry name" value="ATP-BINDING CASSETTE SUB-FAMILY C"/>
    <property type="match status" value="1"/>
</dbReference>
<dbReference type="EMBL" id="PUHR01000136">
    <property type="protein sequence ID" value="KAG0663039.1"/>
    <property type="molecule type" value="Genomic_DNA"/>
</dbReference>
<dbReference type="PROSITE" id="PS50893">
    <property type="entry name" value="ABC_TRANSPORTER_2"/>
    <property type="match status" value="2"/>
</dbReference>
<dbReference type="CDD" id="cd18596">
    <property type="entry name" value="ABC_6TM_VMR1_D1_like"/>
    <property type="match status" value="1"/>
</dbReference>
<evidence type="ECO:0000256" key="1">
    <source>
        <dbReference type="ARBA" id="ARBA00004141"/>
    </source>
</evidence>
<feature type="transmembrane region" description="Helical" evidence="10">
    <location>
        <begin position="1210"/>
        <end position="1232"/>
    </location>
</feature>
<keyword evidence="3 10" id="KW-0812">Transmembrane</keyword>
<feature type="domain" description="ABC transmembrane type-1" evidence="12">
    <location>
        <begin position="1063"/>
        <end position="1379"/>
    </location>
</feature>
<keyword evidence="6 13" id="KW-0067">ATP-binding</keyword>
<dbReference type="InterPro" id="IPR017871">
    <property type="entry name" value="ABC_transporter-like_CS"/>
</dbReference>
<feature type="transmembrane region" description="Helical" evidence="10">
    <location>
        <begin position="629"/>
        <end position="655"/>
    </location>
</feature>
<name>A0A9P6W3U4_MAUEX</name>
<feature type="transmembrane region" description="Helical" evidence="10">
    <location>
        <begin position="1351"/>
        <end position="1371"/>
    </location>
</feature>
<sequence>MHFNILNQTNSERVWDYDDVTRYGRVTYVNFVTPFLIAIGGGCFIVFNIWSHYHRYNILHLQKDDFIQHLINLKRQSNTGGVHDESQALLPPVTGTDRNTNNSYSSVSTITNGELLKEKHFSIEKLSLTKLNGEPHGVPTLITRSFIEKTRVAIEFMVVITQLIIHTIILLNRDSKPSYTKEFDFRSSMMGFLLWLFLAVIVSLRLLNINQSIRFLNKYPGNMWMVSFGSYMLSFVASMVPFRSVLIHTIKSEAIRKYYISQFLNNGLLFLLLFFAPLRNNYVISYKTDKTIKPSPESVTSIASFICWGWLDKFVWFAHNHIVEQEDVWGLSMEDYSIFVLKKFKHYINSLKDKRSFSINLILFFKNYLTIQAFWAIIASFLTFFPTLQLKKILEYVDDQDSAPLSVAWLYVIFMFASKILVAIANGQALFFGRRVCIRMKSIIVSEIYSKALRKMVQTKSSKQNDSNDEELTPSGIAVIADQEVIEDAKDTDGDEESKESSAKLGQIINLMAVDAFKISEICAYLHSFVEAIVMTIIALVLLYNLIGFSAIVGAVVILAVLPINFKLANLIGQLQKKNLEITDKRIQKLNEALQAIRIIKFFSWEDNFSAEINEIREEELRYLIYRSVAWVSSSFFFFLTPILVTTSAFMYYIYIEGKTLTTPVAFTALSLFSLLRDPLDRLSDMLSYVIQSKVSLDRVQDFLEEVDTEKYNQLTIDKNGNKLAFEDATVGWGEGNQEFKLRNLNINFKIGKLNVVIGPTGSGKTSLLMALLGEMHLSGGKIIVPSLDARQDLVTDSQGLTNSIAYCSQSAWLLNDTVRNNILFNNRYDETRYEAVVEACSLRRDFEILKAGDKTEIGEKGITLSGGQKQRISLARALYSNSRHLLLDDCLSAVDAHTALWIYDNCITGSLMTGRTCILVSHNIALTLKNAELVVVLEDGQVKDQGAPLTLLETGVLGDDELVKSSILSRQASSVNLAKKNPNDISMTSLTAALNKQINKQKSGTADRTGTTVKNTENDADDGKLIQKETKAEGVVSVDVYLWYAQIFGGWKVILALASIFIICQAANISEAWWIREWVTKNTVAIYLTPVTTMSNSMIPNGLNLRPNINHMINKLYSISSNFVSEAMGPKHSTRYYLSIYFLIGLFEAIAGCTRTFCNFLAGIKASRRIFRKLLDKVLHSKLRFFDSTPIGRIMNRFSKDMEAIDQDLAPYMNGSFYSLVECVAIVILITFITPQFISIAILISIMYYLIGYFYMAGSRELKRLDSITKSPIYQHFTETLVGVTTIRAYGDEIRFIKENLYKIDENNKPFFYMWVANRWLSFRIDIVGAFVVFGAGIFILLNIKDLDSGLAGISLTYAISFTEGALWLVRFYAEVEMNMNSVERVKEYMDIEQEPYKSAETSHSILPPTNWPQDGKIEVSDLSLRYAPNLPKVIKNVSFVVDPQSKVGVVGRTGAGKSTIITALFRFLDPETGYVKIDNVDITSIDLNKLRRALTIIPQDPTLFAGTIKTNLDPYGEYNDDDIFAALRRVNLVTQEELNSRSDDIVSTNDDAASVSSENTNKFLNLESNITEGGNNLSQGQRQLLCLARSLLRSPKILLLDEATASIDYESDAKVQETIRHEFSESTILTIAHRLRSVIDYDKILVMDAGEVKEYDHPYSLLLNKNSLFYNMCEKSGELESLISLAKEAFVKKLNSK</sequence>
<feature type="transmembrane region" description="Helical" evidence="10">
    <location>
        <begin position="189"/>
        <end position="207"/>
    </location>
</feature>
<dbReference type="Pfam" id="PF00005">
    <property type="entry name" value="ABC_tran"/>
    <property type="match status" value="2"/>
</dbReference>
<evidence type="ECO:0000256" key="8">
    <source>
        <dbReference type="ARBA" id="ARBA00023136"/>
    </source>
</evidence>
<dbReference type="FunFam" id="3.40.50.300:FF:000565">
    <property type="entry name" value="ABC bile acid transporter"/>
    <property type="match status" value="1"/>
</dbReference>
<reference evidence="13 14" key="1">
    <citation type="submission" date="2020-11" db="EMBL/GenBank/DDBJ databases">
        <title>Kefir isolates.</title>
        <authorList>
            <person name="Marcisauskas S."/>
            <person name="Kim Y."/>
            <person name="Blasche S."/>
        </authorList>
    </citation>
    <scope>NUCLEOTIDE SEQUENCE [LARGE SCALE GENOMIC DNA]</scope>
    <source>
        <strain evidence="13 14">OG2</strain>
    </source>
</reference>
<dbReference type="Gene3D" id="1.20.1560.10">
    <property type="entry name" value="ABC transporter type 1, transmembrane domain"/>
    <property type="match status" value="2"/>
</dbReference>
<feature type="domain" description="ABC transporter" evidence="11">
    <location>
        <begin position="724"/>
        <end position="965"/>
    </location>
</feature>
<feature type="transmembrane region" description="Helical" evidence="10">
    <location>
        <begin position="1324"/>
        <end position="1345"/>
    </location>
</feature>
<feature type="transmembrane region" description="Helical" evidence="10">
    <location>
        <begin position="28"/>
        <end position="50"/>
    </location>
</feature>
<feature type="transmembrane region" description="Helical" evidence="10">
    <location>
        <begin position="258"/>
        <end position="278"/>
    </location>
</feature>
<evidence type="ECO:0000256" key="4">
    <source>
        <dbReference type="ARBA" id="ARBA00022737"/>
    </source>
</evidence>
<dbReference type="InterPro" id="IPR036640">
    <property type="entry name" value="ABC1_TM_sf"/>
</dbReference>
<evidence type="ECO:0000256" key="9">
    <source>
        <dbReference type="ARBA" id="ARBA00023180"/>
    </source>
</evidence>
<proteinExistence type="predicted"/>
<dbReference type="GO" id="GO:0016887">
    <property type="term" value="F:ATP hydrolysis activity"/>
    <property type="evidence" value="ECO:0007669"/>
    <property type="project" value="InterPro"/>
</dbReference>
<keyword evidence="2" id="KW-0813">Transport</keyword>
<feature type="transmembrane region" description="Helical" evidence="10">
    <location>
        <begin position="408"/>
        <end position="432"/>
    </location>
</feature>
<comment type="caution">
    <text evidence="13">The sequence shown here is derived from an EMBL/GenBank/DDBJ whole genome shotgun (WGS) entry which is preliminary data.</text>
</comment>
<dbReference type="InterPro" id="IPR027417">
    <property type="entry name" value="P-loop_NTPase"/>
</dbReference>
<dbReference type="Proteomes" id="UP000750334">
    <property type="component" value="Unassembled WGS sequence"/>
</dbReference>
<evidence type="ECO:0000313" key="13">
    <source>
        <dbReference type="EMBL" id="KAG0663039.1"/>
    </source>
</evidence>
<evidence type="ECO:0000256" key="6">
    <source>
        <dbReference type="ARBA" id="ARBA00022840"/>
    </source>
</evidence>
<gene>
    <name evidence="13" type="primary">YBT1</name>
    <name evidence="13" type="ORF">C6P45_000915</name>
</gene>
<accession>A0A9P6W3U4</accession>
<dbReference type="CDD" id="cd18604">
    <property type="entry name" value="ABC_6TM_VMR1_D2_like"/>
    <property type="match status" value="1"/>
</dbReference>
<protein>
    <submittedName>
        <fullName evidence="13">Transporter of the ATP-binding cassette (ABC)</fullName>
    </submittedName>
</protein>
<feature type="transmembrane region" description="Helical" evidence="10">
    <location>
        <begin position="1141"/>
        <end position="1165"/>
    </location>
</feature>
<dbReference type="SUPFAM" id="SSF90123">
    <property type="entry name" value="ABC transporter transmembrane region"/>
    <property type="match status" value="2"/>
</dbReference>
<evidence type="ECO:0000256" key="2">
    <source>
        <dbReference type="ARBA" id="ARBA00022448"/>
    </source>
</evidence>
<dbReference type="GO" id="GO:0005524">
    <property type="term" value="F:ATP binding"/>
    <property type="evidence" value="ECO:0007669"/>
    <property type="project" value="UniProtKB-KW"/>
</dbReference>
<feature type="domain" description="ABC transporter" evidence="11">
    <location>
        <begin position="1419"/>
        <end position="1676"/>
    </location>
</feature>
<dbReference type="GO" id="GO:0000329">
    <property type="term" value="C:fungal-type vacuole membrane"/>
    <property type="evidence" value="ECO:0007669"/>
    <property type="project" value="TreeGrafter"/>
</dbReference>
<dbReference type="PANTHER" id="PTHR24223:SF353">
    <property type="entry name" value="ABC TRANSPORTER ATP-BINDING PROTEIN_PERMEASE VMR1-RELATED"/>
    <property type="match status" value="1"/>
</dbReference>
<evidence type="ECO:0000259" key="12">
    <source>
        <dbReference type="PROSITE" id="PS50929"/>
    </source>
</evidence>
<evidence type="ECO:0000256" key="3">
    <source>
        <dbReference type="ARBA" id="ARBA00022692"/>
    </source>
</evidence>
<dbReference type="CDD" id="cd03250">
    <property type="entry name" value="ABCC_MRP_domain1"/>
    <property type="match status" value="1"/>
</dbReference>
<evidence type="ECO:0000256" key="5">
    <source>
        <dbReference type="ARBA" id="ARBA00022741"/>
    </source>
</evidence>
<feature type="transmembrane region" description="Helical" evidence="10">
    <location>
        <begin position="1238"/>
        <end position="1257"/>
    </location>
</feature>
<keyword evidence="5" id="KW-0547">Nucleotide-binding</keyword>
<feature type="domain" description="ABC transmembrane type-1" evidence="12">
    <location>
        <begin position="373"/>
        <end position="692"/>
    </location>
</feature>
<dbReference type="InterPro" id="IPR050173">
    <property type="entry name" value="ABC_transporter_C-like"/>
</dbReference>
<feature type="transmembrane region" description="Helical" evidence="10">
    <location>
        <begin position="152"/>
        <end position="169"/>
    </location>
</feature>
<keyword evidence="8 10" id="KW-0472">Membrane</keyword>
<keyword evidence="14" id="KW-1185">Reference proteome</keyword>
<keyword evidence="7 10" id="KW-1133">Transmembrane helix</keyword>
<keyword evidence="9" id="KW-0325">Glycoprotein</keyword>
<dbReference type="InterPro" id="IPR011527">
    <property type="entry name" value="ABC1_TM_dom"/>
</dbReference>
<dbReference type="CDD" id="cd03369">
    <property type="entry name" value="ABCC_NFT1"/>
    <property type="match status" value="1"/>
</dbReference>
<dbReference type="SMART" id="SM00382">
    <property type="entry name" value="AAA"/>
    <property type="match status" value="2"/>
</dbReference>
<dbReference type="FunFam" id="3.40.50.300:FF:000825">
    <property type="entry name" value="ABC bile acid transporter"/>
    <property type="match status" value="1"/>
</dbReference>
<feature type="transmembrane region" description="Helical" evidence="10">
    <location>
        <begin position="361"/>
        <end position="388"/>
    </location>
</feature>